<accession>A0ABQ6F1I4</accession>
<evidence type="ECO:0000313" key="2">
    <source>
        <dbReference type="Proteomes" id="UP001157138"/>
    </source>
</evidence>
<evidence type="ECO:0008006" key="3">
    <source>
        <dbReference type="Google" id="ProtNLM"/>
    </source>
</evidence>
<proteinExistence type="predicted"/>
<protein>
    <recommendedName>
        <fullName evidence="3">SH3b domain-containing protein</fullName>
    </recommendedName>
</protein>
<keyword evidence="2" id="KW-1185">Reference proteome</keyword>
<evidence type="ECO:0000313" key="1">
    <source>
        <dbReference type="EMBL" id="GLT18791.1"/>
    </source>
</evidence>
<organism evidence="1 2">
    <name type="scientific">Vibrio zhanjiangensis</name>
    <dbReference type="NCBI Taxonomy" id="1046128"/>
    <lineage>
        <taxon>Bacteria</taxon>
        <taxon>Pseudomonadati</taxon>
        <taxon>Pseudomonadota</taxon>
        <taxon>Gammaproteobacteria</taxon>
        <taxon>Vibrionales</taxon>
        <taxon>Vibrionaceae</taxon>
        <taxon>Vibrio</taxon>
    </lineage>
</organism>
<reference evidence="2" key="1">
    <citation type="journal article" date="2019" name="Int. J. Syst. Evol. Microbiol.">
        <title>The Global Catalogue of Microorganisms (GCM) 10K type strain sequencing project: providing services to taxonomists for standard genome sequencing and annotation.</title>
        <authorList>
            <consortium name="The Broad Institute Genomics Platform"/>
            <consortium name="The Broad Institute Genome Sequencing Center for Infectious Disease"/>
            <person name="Wu L."/>
            <person name="Ma J."/>
        </authorList>
    </citation>
    <scope>NUCLEOTIDE SEQUENCE [LARGE SCALE GENOMIC DNA]</scope>
    <source>
        <strain evidence="2">NBRC 108723</strain>
    </source>
</reference>
<dbReference type="Proteomes" id="UP001157138">
    <property type="component" value="Unassembled WGS sequence"/>
</dbReference>
<dbReference type="RefSeq" id="WP_284192665.1">
    <property type="nucleotide sequence ID" value="NZ_BSPW01000054.1"/>
</dbReference>
<comment type="caution">
    <text evidence="1">The sequence shown here is derived from an EMBL/GenBank/DDBJ whole genome shotgun (WGS) entry which is preliminary data.</text>
</comment>
<dbReference type="EMBL" id="BSPW01000054">
    <property type="protein sequence ID" value="GLT18791.1"/>
    <property type="molecule type" value="Genomic_DNA"/>
</dbReference>
<sequence length="128" mass="13845">MKLITFASALLYSGFLYAEVKLDRDAVSLNAVGIIVSPSPIRSAPPHGLFNLFVGKEIESTVLNEQVKIIGKKTYGGFSGTNVWYQVESVNDLETSDIGPLWIYGGVEGKSDSIQVIIKEIVGTDNGH</sequence>
<gene>
    <name evidence="1" type="ORF">GCM10007938_25720</name>
</gene>
<name>A0ABQ6F1I4_9VIBR</name>